<evidence type="ECO:0000313" key="3">
    <source>
        <dbReference type="Proteomes" id="UP001189619"/>
    </source>
</evidence>
<sequence>MTTRTMEMEEKIRKMEAELRRLRAELAKLGSKQSDETVTVYLNEVYNG</sequence>
<gene>
    <name evidence="2" type="ORF">BSPP4475_05365</name>
</gene>
<keyword evidence="1" id="KW-0175">Coiled coil</keyword>
<reference evidence="2" key="1">
    <citation type="submission" date="2023-07" db="EMBL/GenBank/DDBJ databases">
        <authorList>
            <person name="Ivanov I."/>
            <person name="Teneva D."/>
            <person name="Stoikov I."/>
        </authorList>
    </citation>
    <scope>NUCLEOTIDE SEQUENCE</scope>
    <source>
        <strain evidence="2">4475</strain>
    </source>
</reference>
<name>A0AA48M9Z4_9BACL</name>
<dbReference type="Proteomes" id="UP001189619">
    <property type="component" value="Chromosome"/>
</dbReference>
<accession>A0AA48M9Z4</accession>
<evidence type="ECO:0000313" key="2">
    <source>
        <dbReference type="EMBL" id="CAJ1001758.1"/>
    </source>
</evidence>
<evidence type="ECO:0000256" key="1">
    <source>
        <dbReference type="SAM" id="Coils"/>
    </source>
</evidence>
<dbReference type="EMBL" id="OY569118">
    <property type="protein sequence ID" value="CAJ1001758.1"/>
    <property type="molecule type" value="Genomic_DNA"/>
</dbReference>
<dbReference type="KEGG" id="bayd:BSPP4475_05365"/>
<organism evidence="2 3">
    <name type="scientific">Brevibacillus aydinogluensis</name>
    <dbReference type="NCBI Taxonomy" id="927786"/>
    <lineage>
        <taxon>Bacteria</taxon>
        <taxon>Bacillati</taxon>
        <taxon>Bacillota</taxon>
        <taxon>Bacilli</taxon>
        <taxon>Bacillales</taxon>
        <taxon>Paenibacillaceae</taxon>
        <taxon>Brevibacillus</taxon>
    </lineage>
</organism>
<keyword evidence="3" id="KW-1185">Reference proteome</keyword>
<protein>
    <submittedName>
        <fullName evidence="2">Uncharacterized protein</fullName>
    </submittedName>
</protein>
<feature type="coiled-coil region" evidence="1">
    <location>
        <begin position="5"/>
        <end position="32"/>
    </location>
</feature>
<dbReference type="RefSeq" id="WP_171567539.1">
    <property type="nucleotide sequence ID" value="NZ_JAUSVZ010000014.1"/>
</dbReference>
<proteinExistence type="predicted"/>
<dbReference type="AlphaFoldDB" id="A0AA48M9Z4"/>